<dbReference type="InterPro" id="IPR022896">
    <property type="entry name" value="TrioseP_Isoase_bac/euk"/>
</dbReference>
<evidence type="ECO:0000256" key="4">
    <source>
        <dbReference type="ARBA" id="ARBA00023152"/>
    </source>
</evidence>
<gene>
    <name evidence="6 8" type="primary">tpiA</name>
    <name evidence="8" type="ORF">ACFQGD_19150</name>
</gene>
<evidence type="ECO:0000313" key="9">
    <source>
        <dbReference type="Proteomes" id="UP001596337"/>
    </source>
</evidence>
<evidence type="ECO:0000256" key="3">
    <source>
        <dbReference type="ARBA" id="ARBA00022490"/>
    </source>
</evidence>
<feature type="binding site" evidence="6">
    <location>
        <begin position="239"/>
        <end position="240"/>
    </location>
    <ligand>
        <name>substrate</name>
    </ligand>
</feature>
<comment type="pathway">
    <text evidence="6 7">Carbohydrate biosynthesis; gluconeogenesis.</text>
</comment>
<dbReference type="HAMAP" id="MF_00147_B">
    <property type="entry name" value="TIM_B"/>
    <property type="match status" value="1"/>
</dbReference>
<dbReference type="CDD" id="cd00311">
    <property type="entry name" value="TIM"/>
    <property type="match status" value="1"/>
</dbReference>
<proteinExistence type="inferred from homology"/>
<organism evidence="8 9">
    <name type="scientific">Haloechinothrix salitolerans</name>
    <dbReference type="NCBI Taxonomy" id="926830"/>
    <lineage>
        <taxon>Bacteria</taxon>
        <taxon>Bacillati</taxon>
        <taxon>Actinomycetota</taxon>
        <taxon>Actinomycetes</taxon>
        <taxon>Pseudonocardiales</taxon>
        <taxon>Pseudonocardiaceae</taxon>
        <taxon>Haloechinothrix</taxon>
    </lineage>
</organism>
<protein>
    <recommendedName>
        <fullName evidence="6 7">Triosephosphate isomerase</fullName>
        <shortName evidence="6">TIM</shortName>
        <shortName evidence="6">TPI</shortName>
        <ecNumber evidence="6 7">5.3.1.1</ecNumber>
    </recommendedName>
    <alternativeName>
        <fullName evidence="6">Triose-phosphate isomerase</fullName>
    </alternativeName>
</protein>
<dbReference type="InterPro" id="IPR020861">
    <property type="entry name" value="Triosephosphate_isomerase_AS"/>
</dbReference>
<comment type="pathway">
    <text evidence="6 7">Carbohydrate degradation; glycolysis; D-glyceraldehyde 3-phosphate from glycerone phosphate: step 1/1.</text>
</comment>
<feature type="binding site" evidence="6">
    <location>
        <begin position="10"/>
        <end position="12"/>
    </location>
    <ligand>
        <name>substrate</name>
    </ligand>
</feature>
<keyword evidence="4 6" id="KW-0324">Glycolysis</keyword>
<comment type="function">
    <text evidence="6">Involved in the gluconeogenesis. Catalyzes stereospecifically the conversion of dihydroxyacetone phosphate (DHAP) to D-glyceraldehyde-3-phosphate (G3P).</text>
</comment>
<dbReference type="NCBIfam" id="TIGR00419">
    <property type="entry name" value="tim"/>
    <property type="match status" value="1"/>
</dbReference>
<comment type="subunit">
    <text evidence="6 7">Homodimer.</text>
</comment>
<accession>A0ABW2C2B0</accession>
<sequence>MTTKPLIAGNWKMNLNHLEAIALVQKIAFTLPEKYYAKVDVAVLPPFTDIRSVQTLIDGDKLKLTHGAQDISVHDSGAYTGEVSGPMLAKLGCGYVTVGHSERREHHGETDELVNKKVKAALRNDIRPILCVGERLDVREAGDHIEHTSSQLIAGLKGLKAEQVGQCVIAYEPVWAIGTGKVATPADAEEVCAAIRNALTEKYGEEIAGQVPVLYGGSVKSSNIVDLVKQPNIDGALVGGASLDAEEFTKLCALAANDPGLWGNSGS</sequence>
<evidence type="ECO:0000256" key="1">
    <source>
        <dbReference type="ARBA" id="ARBA00007422"/>
    </source>
</evidence>
<feature type="binding site" evidence="6">
    <location>
        <position position="218"/>
    </location>
    <ligand>
        <name>substrate</name>
    </ligand>
</feature>
<dbReference type="InterPro" id="IPR000652">
    <property type="entry name" value="Triosephosphate_isomerase"/>
</dbReference>
<feature type="binding site" evidence="6">
    <location>
        <position position="178"/>
    </location>
    <ligand>
        <name>substrate</name>
    </ligand>
</feature>
<keyword evidence="3 6" id="KW-0963">Cytoplasm</keyword>
<evidence type="ECO:0000256" key="7">
    <source>
        <dbReference type="RuleBase" id="RU363013"/>
    </source>
</evidence>
<dbReference type="PANTHER" id="PTHR21139">
    <property type="entry name" value="TRIOSEPHOSPHATE ISOMERASE"/>
    <property type="match status" value="1"/>
</dbReference>
<dbReference type="EMBL" id="JBHSXX010000001">
    <property type="protein sequence ID" value="MFC6869263.1"/>
    <property type="molecule type" value="Genomic_DNA"/>
</dbReference>
<dbReference type="PROSITE" id="PS51440">
    <property type="entry name" value="TIM_2"/>
    <property type="match status" value="1"/>
</dbReference>
<feature type="active site" description="Proton acceptor" evidence="6">
    <location>
        <position position="172"/>
    </location>
</feature>
<comment type="subcellular location">
    <subcellularLocation>
        <location evidence="6 7">Cytoplasm</location>
    </subcellularLocation>
</comment>
<dbReference type="EC" id="5.3.1.1" evidence="6 7"/>
<comment type="catalytic activity">
    <reaction evidence="6 7">
        <text>D-glyceraldehyde 3-phosphate = dihydroxyacetone phosphate</text>
        <dbReference type="Rhea" id="RHEA:18585"/>
        <dbReference type="ChEBI" id="CHEBI:57642"/>
        <dbReference type="ChEBI" id="CHEBI:59776"/>
        <dbReference type="EC" id="5.3.1.1"/>
    </reaction>
</comment>
<dbReference type="Gene3D" id="3.20.20.70">
    <property type="entry name" value="Aldolase class I"/>
    <property type="match status" value="1"/>
</dbReference>
<feature type="active site" description="Electrophile" evidence="6">
    <location>
        <position position="100"/>
    </location>
</feature>
<name>A0ABW2C2B0_9PSEU</name>
<comment type="similarity">
    <text evidence="1 6 7">Belongs to the triosephosphate isomerase family.</text>
</comment>
<dbReference type="GO" id="GO:0004807">
    <property type="term" value="F:triose-phosphate isomerase activity"/>
    <property type="evidence" value="ECO:0007669"/>
    <property type="project" value="UniProtKB-EC"/>
</dbReference>
<evidence type="ECO:0000256" key="2">
    <source>
        <dbReference type="ARBA" id="ARBA00022432"/>
    </source>
</evidence>
<dbReference type="PROSITE" id="PS00171">
    <property type="entry name" value="TIM_1"/>
    <property type="match status" value="1"/>
</dbReference>
<dbReference type="Proteomes" id="UP001596337">
    <property type="component" value="Unassembled WGS sequence"/>
</dbReference>
<evidence type="ECO:0000256" key="5">
    <source>
        <dbReference type="ARBA" id="ARBA00023235"/>
    </source>
</evidence>
<reference evidence="9" key="1">
    <citation type="journal article" date="2019" name="Int. J. Syst. Evol. Microbiol.">
        <title>The Global Catalogue of Microorganisms (GCM) 10K type strain sequencing project: providing services to taxonomists for standard genome sequencing and annotation.</title>
        <authorList>
            <consortium name="The Broad Institute Genomics Platform"/>
            <consortium name="The Broad Institute Genome Sequencing Center for Infectious Disease"/>
            <person name="Wu L."/>
            <person name="Ma J."/>
        </authorList>
    </citation>
    <scope>NUCLEOTIDE SEQUENCE [LARGE SCALE GENOMIC DNA]</scope>
    <source>
        <strain evidence="9">KCTC 32255</strain>
    </source>
</reference>
<dbReference type="InterPro" id="IPR013785">
    <property type="entry name" value="Aldolase_TIM"/>
</dbReference>
<dbReference type="SUPFAM" id="SSF51351">
    <property type="entry name" value="Triosephosphate isomerase (TIM)"/>
    <property type="match status" value="1"/>
</dbReference>
<evidence type="ECO:0000313" key="8">
    <source>
        <dbReference type="EMBL" id="MFC6869263.1"/>
    </source>
</evidence>
<keyword evidence="5 6" id="KW-0413">Isomerase</keyword>
<comment type="caution">
    <text evidence="8">The sequence shown here is derived from an EMBL/GenBank/DDBJ whole genome shotgun (WGS) entry which is preliminary data.</text>
</comment>
<dbReference type="Pfam" id="PF00121">
    <property type="entry name" value="TIM"/>
    <property type="match status" value="1"/>
</dbReference>
<dbReference type="PANTHER" id="PTHR21139:SF42">
    <property type="entry name" value="TRIOSEPHOSPHATE ISOMERASE"/>
    <property type="match status" value="1"/>
</dbReference>
<evidence type="ECO:0000256" key="6">
    <source>
        <dbReference type="HAMAP-Rule" id="MF_00147"/>
    </source>
</evidence>
<keyword evidence="2 6" id="KW-0312">Gluconeogenesis</keyword>
<keyword evidence="9" id="KW-1185">Reference proteome</keyword>
<dbReference type="RefSeq" id="WP_345390040.1">
    <property type="nucleotide sequence ID" value="NZ_BAABLA010000003.1"/>
</dbReference>
<dbReference type="InterPro" id="IPR035990">
    <property type="entry name" value="TIM_sf"/>
</dbReference>